<protein>
    <submittedName>
        <fullName evidence="1">Uncharacterized protein</fullName>
    </submittedName>
</protein>
<evidence type="ECO:0000313" key="1">
    <source>
        <dbReference type="EMBL" id="QVE65552.1"/>
    </source>
</evidence>
<organism evidence="1 2">
    <name type="scientific">Ralstonia phage vB_RsoP_BMB50</name>
    <dbReference type="NCBI Taxonomy" id="2834269"/>
    <lineage>
        <taxon>Viruses</taxon>
        <taxon>Duplodnaviria</taxon>
        <taxon>Heunggongvirae</taxon>
        <taxon>Uroviricota</taxon>
        <taxon>Caudoviricetes</taxon>
        <taxon>Autographivirales</taxon>
        <taxon>Autonotataviridae</taxon>
        <taxon>Okabevirinae</taxon>
        <taxon>Hongshanvirus</taxon>
        <taxon>Hongshanvirus BMB50</taxon>
    </lineage>
</organism>
<sequence length="128" mass="14298">MLSRTEYLLNIGRNRNDCPVMLEWRDVVAALHERGLHVVDMQERTSSTERTFVVLVSDRLSVLPYCRGRFTGLANDLHQDCIAAVLLKSAHHGEWGEFSGPGIMGGELFGAGAAKWGPYKAEYFLVFA</sequence>
<keyword evidence="2" id="KW-1185">Reference proteome</keyword>
<accession>A0A8E5NVH6</accession>
<reference evidence="1" key="1">
    <citation type="submission" date="2021-04" db="EMBL/GenBank/DDBJ databases">
        <title>Genomic characterization of the novel lytic bacteriophage vB_RsoP_BMB50 infecting Ralstonia solanacearum.</title>
        <authorList>
            <person name="Wang K."/>
            <person name="Liu Q."/>
            <person name="Dong Z."/>
            <person name="Sun M."/>
            <person name="Peng D."/>
        </authorList>
    </citation>
    <scope>NUCLEOTIDE SEQUENCE</scope>
</reference>
<evidence type="ECO:0000313" key="2">
    <source>
        <dbReference type="Proteomes" id="UP000694260"/>
    </source>
</evidence>
<dbReference type="EMBL" id="MW965453">
    <property type="protein sequence ID" value="QVE65552.1"/>
    <property type="molecule type" value="Genomic_DNA"/>
</dbReference>
<proteinExistence type="predicted"/>
<name>A0A8E5NVH6_9CAUD</name>
<dbReference type="Proteomes" id="UP000694260">
    <property type="component" value="Segment"/>
</dbReference>